<dbReference type="Proteomes" id="UP000002725">
    <property type="component" value="Chromosome"/>
</dbReference>
<keyword evidence="1" id="KW-0812">Transmembrane</keyword>
<proteinExistence type="predicted"/>
<evidence type="ECO:0008006" key="4">
    <source>
        <dbReference type="Google" id="ProtNLM"/>
    </source>
</evidence>
<dbReference type="HOGENOM" id="CLU_1701106_0_0_10"/>
<sequence length="153" mass="17217">MIKLLEALRIAGCSAGIFLAYLYGQTPEEVLRIMTPWFIGSIAGLSGIEGLVFGERAAREKGFEVHSNYQRQNAFWFLSIALIALLIYVAAWNVYANIAIVLLFSLFLVMSAANHVWSTIVCGNRTWQNMIRPLLTLLLVIAFWYPVTAILFK</sequence>
<feature type="transmembrane region" description="Helical" evidence="1">
    <location>
        <begin position="98"/>
        <end position="122"/>
    </location>
</feature>
<keyword evidence="1" id="KW-0472">Membrane</keyword>
<organism evidence="2 3">
    <name type="scientific">Prosthecochloris aestuarii (strain DSM 271 / SK 413)</name>
    <dbReference type="NCBI Taxonomy" id="290512"/>
    <lineage>
        <taxon>Bacteria</taxon>
        <taxon>Pseudomonadati</taxon>
        <taxon>Chlorobiota</taxon>
        <taxon>Chlorobiia</taxon>
        <taxon>Chlorobiales</taxon>
        <taxon>Chlorobiaceae</taxon>
        <taxon>Prosthecochloris</taxon>
    </lineage>
</organism>
<dbReference type="STRING" id="290512.Paes_1114"/>
<dbReference type="Pfam" id="PF20589">
    <property type="entry name" value="DUF6790"/>
    <property type="match status" value="1"/>
</dbReference>
<feature type="transmembrane region" description="Helical" evidence="1">
    <location>
        <begin position="134"/>
        <end position="152"/>
    </location>
</feature>
<evidence type="ECO:0000313" key="2">
    <source>
        <dbReference type="EMBL" id="ACF46147.1"/>
    </source>
</evidence>
<dbReference type="InterPro" id="IPR046740">
    <property type="entry name" value="DUF6790"/>
</dbReference>
<reference evidence="2" key="1">
    <citation type="submission" date="2008-06" db="EMBL/GenBank/DDBJ databases">
        <title>Complete sequence of chromosome of Prosthecochloris aestuarii DSM 271.</title>
        <authorList>
            <consortium name="US DOE Joint Genome Institute"/>
            <person name="Lucas S."/>
            <person name="Copeland A."/>
            <person name="Lapidus A."/>
            <person name="Glavina del Rio T."/>
            <person name="Dalin E."/>
            <person name="Tice H."/>
            <person name="Bruce D."/>
            <person name="Goodwin L."/>
            <person name="Pitluck S."/>
            <person name="Schmutz J."/>
            <person name="Larimer F."/>
            <person name="Land M."/>
            <person name="Hauser L."/>
            <person name="Kyrpides N."/>
            <person name="Anderson I."/>
            <person name="Liu Z."/>
            <person name="Li T."/>
            <person name="Zhao F."/>
            <person name="Overmann J."/>
            <person name="Bryant D.A."/>
            <person name="Richardson P."/>
        </authorList>
    </citation>
    <scope>NUCLEOTIDE SEQUENCE [LARGE SCALE GENOMIC DNA]</scope>
    <source>
        <strain evidence="2">DSM 271</strain>
    </source>
</reference>
<accession>B4S7W0</accession>
<keyword evidence="3" id="KW-1185">Reference proteome</keyword>
<dbReference type="AlphaFoldDB" id="B4S7W0"/>
<keyword evidence="1" id="KW-1133">Transmembrane helix</keyword>
<feature type="transmembrane region" description="Helical" evidence="1">
    <location>
        <begin position="30"/>
        <end position="53"/>
    </location>
</feature>
<feature type="transmembrane region" description="Helical" evidence="1">
    <location>
        <begin position="74"/>
        <end position="92"/>
    </location>
</feature>
<protein>
    <recommendedName>
        <fullName evidence="4">Integral membrane protein</fullName>
    </recommendedName>
</protein>
<evidence type="ECO:0000256" key="1">
    <source>
        <dbReference type="SAM" id="Phobius"/>
    </source>
</evidence>
<dbReference type="EMBL" id="CP001108">
    <property type="protein sequence ID" value="ACF46147.1"/>
    <property type="molecule type" value="Genomic_DNA"/>
</dbReference>
<dbReference type="RefSeq" id="WP_012505682.1">
    <property type="nucleotide sequence ID" value="NC_011059.1"/>
</dbReference>
<gene>
    <name evidence="2" type="ordered locus">Paes_1114</name>
</gene>
<dbReference type="eggNOG" id="ENOG5033UAF">
    <property type="taxonomic scope" value="Bacteria"/>
</dbReference>
<name>B4S7W0_PROA2</name>
<feature type="transmembrane region" description="Helical" evidence="1">
    <location>
        <begin position="7"/>
        <end position="24"/>
    </location>
</feature>
<evidence type="ECO:0000313" key="3">
    <source>
        <dbReference type="Proteomes" id="UP000002725"/>
    </source>
</evidence>
<dbReference type="KEGG" id="paa:Paes_1114"/>